<evidence type="ECO:0000259" key="8">
    <source>
        <dbReference type="PROSITE" id="PS50893"/>
    </source>
</evidence>
<feature type="domain" description="ABC transmembrane type-1" evidence="9">
    <location>
        <begin position="40"/>
        <end position="318"/>
    </location>
</feature>
<dbReference type="InterPro" id="IPR003593">
    <property type="entry name" value="AAA+_ATPase"/>
</dbReference>
<protein>
    <submittedName>
        <fullName evidence="10">ABC transporter ATP-binding protein</fullName>
    </submittedName>
</protein>
<dbReference type="InterPro" id="IPR036640">
    <property type="entry name" value="ABC1_TM_sf"/>
</dbReference>
<evidence type="ECO:0000256" key="6">
    <source>
        <dbReference type="ARBA" id="ARBA00023136"/>
    </source>
</evidence>
<evidence type="ECO:0000256" key="1">
    <source>
        <dbReference type="ARBA" id="ARBA00004651"/>
    </source>
</evidence>
<evidence type="ECO:0000313" key="11">
    <source>
        <dbReference type="Proteomes" id="UP001582793"/>
    </source>
</evidence>
<dbReference type="PROSITE" id="PS00211">
    <property type="entry name" value="ABC_TRANSPORTER_1"/>
    <property type="match status" value="1"/>
</dbReference>
<dbReference type="Gene3D" id="1.20.1560.10">
    <property type="entry name" value="ABC transporter type 1, transmembrane domain"/>
    <property type="match status" value="1"/>
</dbReference>
<dbReference type="EMBL" id="JBCGDC010000065">
    <property type="protein sequence ID" value="MFB6395649.1"/>
    <property type="molecule type" value="Genomic_DNA"/>
</dbReference>
<evidence type="ECO:0000259" key="9">
    <source>
        <dbReference type="PROSITE" id="PS50929"/>
    </source>
</evidence>
<dbReference type="PROSITE" id="PS50929">
    <property type="entry name" value="ABC_TM1F"/>
    <property type="match status" value="1"/>
</dbReference>
<dbReference type="CDD" id="cd18551">
    <property type="entry name" value="ABC_6TM_LmrA_like"/>
    <property type="match status" value="1"/>
</dbReference>
<feature type="domain" description="ABC transporter" evidence="8">
    <location>
        <begin position="358"/>
        <end position="591"/>
    </location>
</feature>
<accession>A0ABV5CUG9</accession>
<feature type="transmembrane region" description="Helical" evidence="7">
    <location>
        <begin position="151"/>
        <end position="168"/>
    </location>
</feature>
<evidence type="ECO:0000256" key="7">
    <source>
        <dbReference type="SAM" id="Phobius"/>
    </source>
</evidence>
<dbReference type="SUPFAM" id="SSF90123">
    <property type="entry name" value="ABC transporter transmembrane region"/>
    <property type="match status" value="1"/>
</dbReference>
<evidence type="ECO:0000313" key="10">
    <source>
        <dbReference type="EMBL" id="MFB6395649.1"/>
    </source>
</evidence>
<organism evidence="10 11">
    <name type="scientific">Polymorphospora lycopeni</name>
    <dbReference type="NCBI Taxonomy" id="3140240"/>
    <lineage>
        <taxon>Bacteria</taxon>
        <taxon>Bacillati</taxon>
        <taxon>Actinomycetota</taxon>
        <taxon>Actinomycetes</taxon>
        <taxon>Micromonosporales</taxon>
        <taxon>Micromonosporaceae</taxon>
        <taxon>Polymorphospora</taxon>
    </lineage>
</organism>
<gene>
    <name evidence="10" type="ORF">AAFH96_21425</name>
</gene>
<dbReference type="InterPro" id="IPR027417">
    <property type="entry name" value="P-loop_NTPase"/>
</dbReference>
<feature type="transmembrane region" description="Helical" evidence="7">
    <location>
        <begin position="38"/>
        <end position="59"/>
    </location>
</feature>
<proteinExistence type="predicted"/>
<keyword evidence="6 7" id="KW-0472">Membrane</keyword>
<keyword evidence="2 7" id="KW-0812">Transmembrane</keyword>
<dbReference type="GO" id="GO:0005524">
    <property type="term" value="F:ATP binding"/>
    <property type="evidence" value="ECO:0007669"/>
    <property type="project" value="UniProtKB-KW"/>
</dbReference>
<evidence type="ECO:0000256" key="3">
    <source>
        <dbReference type="ARBA" id="ARBA00022741"/>
    </source>
</evidence>
<keyword evidence="3" id="KW-0547">Nucleotide-binding</keyword>
<evidence type="ECO:0000256" key="2">
    <source>
        <dbReference type="ARBA" id="ARBA00022692"/>
    </source>
</evidence>
<dbReference type="InterPro" id="IPR039421">
    <property type="entry name" value="Type_1_exporter"/>
</dbReference>
<feature type="transmembrane region" description="Helical" evidence="7">
    <location>
        <begin position="259"/>
        <end position="280"/>
    </location>
</feature>
<dbReference type="PROSITE" id="PS50893">
    <property type="entry name" value="ABC_TRANSPORTER_2"/>
    <property type="match status" value="1"/>
</dbReference>
<dbReference type="Pfam" id="PF00005">
    <property type="entry name" value="ABC_tran"/>
    <property type="match status" value="1"/>
</dbReference>
<dbReference type="PANTHER" id="PTHR43394:SF1">
    <property type="entry name" value="ATP-BINDING CASSETTE SUB-FAMILY B MEMBER 10, MITOCHONDRIAL"/>
    <property type="match status" value="1"/>
</dbReference>
<feature type="transmembrane region" description="Helical" evidence="7">
    <location>
        <begin position="174"/>
        <end position="193"/>
    </location>
</feature>
<dbReference type="Proteomes" id="UP001582793">
    <property type="component" value="Unassembled WGS sequence"/>
</dbReference>
<feature type="transmembrane region" description="Helical" evidence="7">
    <location>
        <begin position="79"/>
        <end position="102"/>
    </location>
</feature>
<dbReference type="PANTHER" id="PTHR43394">
    <property type="entry name" value="ATP-DEPENDENT PERMEASE MDL1, MITOCHONDRIAL"/>
    <property type="match status" value="1"/>
</dbReference>
<dbReference type="InterPro" id="IPR003439">
    <property type="entry name" value="ABC_transporter-like_ATP-bd"/>
</dbReference>
<keyword evidence="5 7" id="KW-1133">Transmembrane helix</keyword>
<evidence type="ECO:0000256" key="5">
    <source>
        <dbReference type="ARBA" id="ARBA00022989"/>
    </source>
</evidence>
<keyword evidence="4 10" id="KW-0067">ATP-binding</keyword>
<name>A0ABV5CUG9_9ACTN</name>
<reference evidence="10 11" key="1">
    <citation type="submission" date="2024-04" db="EMBL/GenBank/DDBJ databases">
        <title>Polymorphospora sp. isolated from Baiyangdian Lake in Xiong'an New Area.</title>
        <authorList>
            <person name="Zhang X."/>
            <person name="Liu J."/>
        </authorList>
    </citation>
    <scope>NUCLEOTIDE SEQUENCE [LARGE SCALE GENOMIC DNA]</scope>
    <source>
        <strain evidence="10 11">2-325</strain>
    </source>
</reference>
<dbReference type="RefSeq" id="WP_375735378.1">
    <property type="nucleotide sequence ID" value="NZ_JBCGDC010000065.1"/>
</dbReference>
<dbReference type="InterPro" id="IPR011527">
    <property type="entry name" value="ABC1_TM_dom"/>
</dbReference>
<dbReference type="SUPFAM" id="SSF52540">
    <property type="entry name" value="P-loop containing nucleoside triphosphate hydrolases"/>
    <property type="match status" value="1"/>
</dbReference>
<sequence length="625" mass="66086">MTDTAPPVPSAPTAPPDAGGRFPRLRLLASFVAPHWRVLLLGLVLGLIANAAGLATPMVTKWVLDSLGASASMTGPISVLLVLVVVGAAISLWQWILLGTLAERVVLDARTSIVRRYFAARIGALTRRPTGELVTRVTSDTGLLHEASSSIVGLVNGALALVGTLVLMGVLDLVLLGCTIAAVIVVGIIMATLMPSIAKAQEQAQESVGKLGGALEGALRAIRTVKASRAEARQGDKIITTARESASHAVRAARRTAQVWTIAWTGIQLSIIVILGIGAWRAELGLLEISSLIAFLLYAFQLMGPITELTQNVTALQAGIAAAARIREIEAIELEHRDPVRPAGPAAAEPARPDGPVLALRGVSARYGPDSPHVVRDVTLEVPRRGHIAIVGPSGAGKTTLFSLLLRFLEPEHGEIQLDGRPYASYTNDEIRARLAYVEQETPVVPGTIRDNLLFTHPDASDDELRAVLAAVQLDEKVAALDDGLDTDLTTSQVSGGQRQRIALARAILRTPDVLLLDEATAQVDGLTEAALHRCIQERAATGAVVTIAHRLSTVLDADQIAVMEGGQIRARGTHAELYATDDLYRQLIEALRIAADGGKPPAHVPAERITPVADPVIHPDPALA</sequence>
<dbReference type="InterPro" id="IPR017871">
    <property type="entry name" value="ABC_transporter-like_CS"/>
</dbReference>
<dbReference type="Gene3D" id="3.40.50.300">
    <property type="entry name" value="P-loop containing nucleotide triphosphate hydrolases"/>
    <property type="match status" value="1"/>
</dbReference>
<comment type="subcellular location">
    <subcellularLocation>
        <location evidence="1">Cell membrane</location>
        <topology evidence="1">Multi-pass membrane protein</topology>
    </subcellularLocation>
</comment>
<keyword evidence="11" id="KW-1185">Reference proteome</keyword>
<comment type="caution">
    <text evidence="10">The sequence shown here is derived from an EMBL/GenBank/DDBJ whole genome shotgun (WGS) entry which is preliminary data.</text>
</comment>
<dbReference type="Pfam" id="PF00664">
    <property type="entry name" value="ABC_membrane"/>
    <property type="match status" value="1"/>
</dbReference>
<evidence type="ECO:0000256" key="4">
    <source>
        <dbReference type="ARBA" id="ARBA00022840"/>
    </source>
</evidence>
<dbReference type="SMART" id="SM00382">
    <property type="entry name" value="AAA"/>
    <property type="match status" value="1"/>
</dbReference>